<reference evidence="4" key="1">
    <citation type="journal article" date="2020" name="Nat. Commun.">
        <title>Genome assembly of wild tea tree DASZ reveals pedigree and selection history of tea varieties.</title>
        <authorList>
            <person name="Zhang W."/>
            <person name="Zhang Y."/>
            <person name="Qiu H."/>
            <person name="Guo Y."/>
            <person name="Wan H."/>
            <person name="Zhang X."/>
            <person name="Scossa F."/>
            <person name="Alseekh S."/>
            <person name="Zhang Q."/>
            <person name="Wang P."/>
            <person name="Xu L."/>
            <person name="Schmidt M.H."/>
            <person name="Jia X."/>
            <person name="Li D."/>
            <person name="Zhu A."/>
            <person name="Guo F."/>
            <person name="Chen W."/>
            <person name="Ni D."/>
            <person name="Usadel B."/>
            <person name="Fernie A.R."/>
            <person name="Wen W."/>
        </authorList>
    </citation>
    <scope>NUCLEOTIDE SEQUENCE [LARGE SCALE GENOMIC DNA]</scope>
    <source>
        <strain evidence="4">cv. G240</strain>
    </source>
</reference>
<dbReference type="Proteomes" id="UP000593564">
    <property type="component" value="Unassembled WGS sequence"/>
</dbReference>
<gene>
    <name evidence="3" type="ORF">HYC85_013088</name>
</gene>
<dbReference type="Gene3D" id="3.40.50.2000">
    <property type="entry name" value="Glycogen Phosphorylase B"/>
    <property type="match status" value="2"/>
</dbReference>
<dbReference type="PANTHER" id="PTHR11926">
    <property type="entry name" value="GLUCOSYL/GLUCURONOSYL TRANSFERASES"/>
    <property type="match status" value="1"/>
</dbReference>
<evidence type="ECO:0000313" key="3">
    <source>
        <dbReference type="EMBL" id="KAF5951095.1"/>
    </source>
</evidence>
<reference evidence="3 4" key="2">
    <citation type="submission" date="2020-07" db="EMBL/GenBank/DDBJ databases">
        <title>Genome assembly of wild tea tree DASZ reveals pedigree and selection history of tea varieties.</title>
        <authorList>
            <person name="Zhang W."/>
        </authorList>
    </citation>
    <scope>NUCLEOTIDE SEQUENCE [LARGE SCALE GENOMIC DNA]</scope>
    <source>
        <strain evidence="4">cv. G240</strain>
        <tissue evidence="3">Leaf</tissue>
    </source>
</reference>
<evidence type="ECO:0000313" key="4">
    <source>
        <dbReference type="Proteomes" id="UP000593564"/>
    </source>
</evidence>
<dbReference type="AlphaFoldDB" id="A0A7J7HEN8"/>
<dbReference type="GO" id="GO:0080043">
    <property type="term" value="F:quercetin 3-O-glucosyltransferase activity"/>
    <property type="evidence" value="ECO:0007669"/>
    <property type="project" value="TreeGrafter"/>
</dbReference>
<evidence type="ECO:0000256" key="1">
    <source>
        <dbReference type="ARBA" id="ARBA00009995"/>
    </source>
</evidence>
<proteinExistence type="inferred from homology"/>
<dbReference type="SUPFAM" id="SSF53756">
    <property type="entry name" value="UDP-Glycosyltransferase/glycogen phosphorylase"/>
    <property type="match status" value="1"/>
</dbReference>
<dbReference type="GO" id="GO:0080044">
    <property type="term" value="F:quercetin 7-O-glucosyltransferase activity"/>
    <property type="evidence" value="ECO:0007669"/>
    <property type="project" value="TreeGrafter"/>
</dbReference>
<evidence type="ECO:0000256" key="2">
    <source>
        <dbReference type="ARBA" id="ARBA00022676"/>
    </source>
</evidence>
<organism evidence="3 4">
    <name type="scientific">Camellia sinensis</name>
    <name type="common">Tea plant</name>
    <name type="synonym">Thea sinensis</name>
    <dbReference type="NCBI Taxonomy" id="4442"/>
    <lineage>
        <taxon>Eukaryota</taxon>
        <taxon>Viridiplantae</taxon>
        <taxon>Streptophyta</taxon>
        <taxon>Embryophyta</taxon>
        <taxon>Tracheophyta</taxon>
        <taxon>Spermatophyta</taxon>
        <taxon>Magnoliopsida</taxon>
        <taxon>eudicotyledons</taxon>
        <taxon>Gunneridae</taxon>
        <taxon>Pentapetalae</taxon>
        <taxon>asterids</taxon>
        <taxon>Ericales</taxon>
        <taxon>Theaceae</taxon>
        <taxon>Camellia</taxon>
    </lineage>
</organism>
<comment type="caution">
    <text evidence="3">The sequence shown here is derived from an EMBL/GenBank/DDBJ whole genome shotgun (WGS) entry which is preliminary data.</text>
</comment>
<dbReference type="PANTHER" id="PTHR11926:SF870">
    <property type="entry name" value="UDP-GLYCOSYLTRANSFERASE 75B1"/>
    <property type="match status" value="1"/>
</dbReference>
<keyword evidence="2" id="KW-0328">Glycosyltransferase</keyword>
<name>A0A7J7HEN8_CAMSI</name>
<protein>
    <submittedName>
        <fullName evidence="3">Uncharacterized protein</fullName>
    </submittedName>
</protein>
<accession>A0A7J7HEN8</accession>
<keyword evidence="2" id="KW-0808">Transferase</keyword>
<sequence>MVQGHIILLTFPAQGHINPCLQFSKRLLSMGVHVTFTTSLSAQRRMTAETPKGLKFVAFSDGYDDGSDEGRPVTCLVYTFLLPWVAAVARDCHVPFTLLWFQPAAVLDIYYYYFNGYKEDRELLFTHTIYTFYTSPSLHFLHTPFVKCVYKGGLVCVNRSSQEDIVKNHNDPSWSLELPGLPRLYSHDLPSFVIPSSSNTLDMPIFKELMDTLDEETNPKVLVNTCDALEPKALKAIQNYNLIGIGPLIPSAFLDGQDPSDTSFGGDLFPKSREYIEWLNSKPQSLVVYISFGTMIVLPKQ</sequence>
<dbReference type="EMBL" id="JACBKZ010000005">
    <property type="protein sequence ID" value="KAF5951095.1"/>
    <property type="molecule type" value="Genomic_DNA"/>
</dbReference>
<comment type="similarity">
    <text evidence="1">Belongs to the UDP-glycosyltransferase family.</text>
</comment>
<keyword evidence="4" id="KW-1185">Reference proteome</keyword>